<keyword evidence="1" id="KW-0175">Coiled coil</keyword>
<dbReference type="Proteomes" id="UP000285301">
    <property type="component" value="Unassembled WGS sequence"/>
</dbReference>
<dbReference type="STRING" id="1965070.A0A3S3S5Z4"/>
<gene>
    <name evidence="3" type="ORF">B4U79_06120</name>
    <name evidence="2" type="ORF">B4U79_10675</name>
    <name evidence="4" type="ORF">B4U79_10984</name>
</gene>
<dbReference type="InterPro" id="IPR019374">
    <property type="entry name" value="Ribosomal_mS22"/>
</dbReference>
<evidence type="ECO:0000256" key="1">
    <source>
        <dbReference type="SAM" id="Coils"/>
    </source>
</evidence>
<keyword evidence="5" id="KW-1185">Reference proteome</keyword>
<accession>A0A3S3S5Z4</accession>
<dbReference type="PANTHER" id="PTHR13071">
    <property type="entry name" value="MITOCHONDRIAL 28S RIBOSOMAL PROTEIN S22"/>
    <property type="match status" value="1"/>
</dbReference>
<organism evidence="4 5">
    <name type="scientific">Dinothrombium tinctorium</name>
    <dbReference type="NCBI Taxonomy" id="1965070"/>
    <lineage>
        <taxon>Eukaryota</taxon>
        <taxon>Metazoa</taxon>
        <taxon>Ecdysozoa</taxon>
        <taxon>Arthropoda</taxon>
        <taxon>Chelicerata</taxon>
        <taxon>Arachnida</taxon>
        <taxon>Acari</taxon>
        <taxon>Acariformes</taxon>
        <taxon>Trombidiformes</taxon>
        <taxon>Prostigmata</taxon>
        <taxon>Anystina</taxon>
        <taxon>Parasitengona</taxon>
        <taxon>Trombidioidea</taxon>
        <taxon>Trombidiidae</taxon>
        <taxon>Dinothrombium</taxon>
    </lineage>
</organism>
<dbReference type="EMBL" id="NCKU01006558">
    <property type="protein sequence ID" value="RWS03380.1"/>
    <property type="molecule type" value="Genomic_DNA"/>
</dbReference>
<evidence type="ECO:0000313" key="3">
    <source>
        <dbReference type="EMBL" id="RWS03380.1"/>
    </source>
</evidence>
<dbReference type="AlphaFoldDB" id="A0A3S3S5Z4"/>
<protein>
    <submittedName>
        <fullName evidence="4">28S ribosomal protein S22-like protein</fullName>
    </submittedName>
</protein>
<name>A0A3S3S5Z4_9ACAR</name>
<evidence type="ECO:0000313" key="4">
    <source>
        <dbReference type="EMBL" id="RWS10855.1"/>
    </source>
</evidence>
<reference evidence="4 5" key="1">
    <citation type="journal article" date="2018" name="Gigascience">
        <title>Genomes of trombidid mites reveal novel predicted allergens and laterally-transferred genes associated with secondary metabolism.</title>
        <authorList>
            <person name="Dong X."/>
            <person name="Chaisiri K."/>
            <person name="Xia D."/>
            <person name="Armstrong S.D."/>
            <person name="Fang Y."/>
            <person name="Donnelly M.J."/>
            <person name="Kadowaki T."/>
            <person name="McGarry J.W."/>
            <person name="Darby A.C."/>
            <person name="Makepeace B.L."/>
        </authorList>
    </citation>
    <scope>NUCLEOTIDE SEQUENCE [LARGE SCALE GENOMIC DNA]</scope>
    <source>
        <strain evidence="4">UoL-WK</strain>
    </source>
</reference>
<dbReference type="EMBL" id="NCKU01006630">
    <property type="protein sequence ID" value="RWS03306.1"/>
    <property type="molecule type" value="Genomic_DNA"/>
</dbReference>
<reference evidence="4" key="2">
    <citation type="submission" date="2018-11" db="EMBL/GenBank/DDBJ databases">
        <title>Trombidioid mite genomics.</title>
        <authorList>
            <person name="Dong X."/>
        </authorList>
    </citation>
    <scope>NUCLEOTIDE SEQUENCE</scope>
    <source>
        <strain evidence="4">UoL-WK</strain>
    </source>
</reference>
<dbReference type="OrthoDB" id="10052321at2759"/>
<dbReference type="GO" id="GO:0005763">
    <property type="term" value="C:mitochondrial small ribosomal subunit"/>
    <property type="evidence" value="ECO:0007669"/>
    <property type="project" value="TreeGrafter"/>
</dbReference>
<proteinExistence type="predicted"/>
<feature type="coiled-coil region" evidence="1">
    <location>
        <begin position="303"/>
        <end position="330"/>
    </location>
</feature>
<sequence length="337" mass="40272">MFRKVVKNWLKTGSNLRFKCERFSNDARDVEKLFLRKDVQRILEEITGFDLNRVFSQKPVPRLNAPRYLFLTDEDLKMSMERAKRKAKHKLAMPPIMNPREDVTQILEVDTALQGFDKHKYIFTDISLGFNDRNRLIVVREPNGVLRRANRQERYHMNQTFFPAEGRSMEVPKMFEDEYLQEVLDRQEYLFALERTCVQFEPDDPQHIQIMHKIYDHINDSKKFELLRSTRHFGPMAFYLAFNDKIDNLLIDMIDRRRISDGSNLVKLYYITNQREDAALHEEDDLQIIKSYVMKDSKHRHYLEVSLQNYQHYIEELKAMEENIELADGKKARAGKD</sequence>
<dbReference type="GO" id="GO:0003735">
    <property type="term" value="F:structural constituent of ribosome"/>
    <property type="evidence" value="ECO:0007669"/>
    <property type="project" value="TreeGrafter"/>
</dbReference>
<comment type="caution">
    <text evidence="4">The sequence shown here is derived from an EMBL/GenBank/DDBJ whole genome shotgun (WGS) entry which is preliminary data.</text>
</comment>
<keyword evidence="4" id="KW-0689">Ribosomal protein</keyword>
<evidence type="ECO:0000313" key="2">
    <source>
        <dbReference type="EMBL" id="RWS03306.1"/>
    </source>
</evidence>
<dbReference type="Pfam" id="PF10245">
    <property type="entry name" value="MRP-S22"/>
    <property type="match status" value="1"/>
</dbReference>
<evidence type="ECO:0000313" key="5">
    <source>
        <dbReference type="Proteomes" id="UP000285301"/>
    </source>
</evidence>
<dbReference type="PANTHER" id="PTHR13071:SF4">
    <property type="entry name" value="SMALL RIBOSOMAL SUBUNIT PROTEIN MS22"/>
    <property type="match status" value="1"/>
</dbReference>
<keyword evidence="4" id="KW-0687">Ribonucleoprotein</keyword>
<dbReference type="EMBL" id="NCKU01001938">
    <property type="protein sequence ID" value="RWS10855.1"/>
    <property type="molecule type" value="Genomic_DNA"/>
</dbReference>